<accession>A0A3N7HRQ1</accession>
<gene>
    <name evidence="8" type="ORF">DZC73_08660</name>
</gene>
<dbReference type="InterPro" id="IPR043938">
    <property type="entry name" value="Ligase_CoA_dom"/>
</dbReference>
<evidence type="ECO:0000256" key="3">
    <source>
        <dbReference type="ARBA" id="ARBA00022840"/>
    </source>
</evidence>
<dbReference type="PROSITE" id="PS51186">
    <property type="entry name" value="GNAT"/>
    <property type="match status" value="1"/>
</dbReference>
<reference evidence="8 9" key="2">
    <citation type="submission" date="2018-12" db="EMBL/GenBank/DDBJ databases">
        <title>Rhizobacter gummiphilus sp. nov., a rubber-degrading bacterium isolated from the soil of a botanical garden in Japan.</title>
        <authorList>
            <person name="Shunsuke S.S."/>
        </authorList>
    </citation>
    <scope>NUCLEOTIDE SEQUENCE [LARGE SCALE GENOMIC DNA]</scope>
    <source>
        <strain evidence="8 9">S-16</strain>
    </source>
</reference>
<dbReference type="InterPro" id="IPR051538">
    <property type="entry name" value="Acyl-CoA_Synth/Transferase"/>
</dbReference>
<dbReference type="Gene3D" id="3.30.1490.20">
    <property type="entry name" value="ATP-grasp fold, A domain"/>
    <property type="match status" value="1"/>
</dbReference>
<dbReference type="CDD" id="cd04301">
    <property type="entry name" value="NAT_SF"/>
    <property type="match status" value="1"/>
</dbReference>
<dbReference type="InterPro" id="IPR036291">
    <property type="entry name" value="NAD(P)-bd_dom_sf"/>
</dbReference>
<evidence type="ECO:0000256" key="2">
    <source>
        <dbReference type="ARBA" id="ARBA00022741"/>
    </source>
</evidence>
<comment type="similarity">
    <text evidence="4">In the N-terminal section; belongs to the acetate CoA ligase alpha subunit family.</text>
</comment>
<keyword evidence="3 5" id="KW-0067">ATP-binding</keyword>
<dbReference type="InterPro" id="IPR016181">
    <property type="entry name" value="Acyl_CoA_acyltransferase"/>
</dbReference>
<dbReference type="Gene3D" id="3.40.50.720">
    <property type="entry name" value="NAD(P)-binding Rossmann-like Domain"/>
    <property type="match status" value="1"/>
</dbReference>
<keyword evidence="1" id="KW-0436">Ligase</keyword>
<evidence type="ECO:0000256" key="4">
    <source>
        <dbReference type="ARBA" id="ARBA00060888"/>
    </source>
</evidence>
<evidence type="ECO:0000313" key="9">
    <source>
        <dbReference type="Proteomes" id="UP000267464"/>
    </source>
</evidence>
<dbReference type="Pfam" id="PF13549">
    <property type="entry name" value="ATP-grasp_5"/>
    <property type="match status" value="1"/>
</dbReference>
<dbReference type="GO" id="GO:0046872">
    <property type="term" value="F:metal ion binding"/>
    <property type="evidence" value="ECO:0007669"/>
    <property type="project" value="InterPro"/>
</dbReference>
<evidence type="ECO:0000256" key="1">
    <source>
        <dbReference type="ARBA" id="ARBA00022598"/>
    </source>
</evidence>
<sequence length="902" mass="96001">MSIRHLDQLLNPRSVVVVGASDREGSVGATVWRNLRSSGFTGAVRAMNPRLSVLDGEPVAARCDDLPETPDLAVLCIPPAAVPDMIDALGRAGTRAAIVMTAGLDRTHKQAMLDAARPHLLRVLGPNCLGLLSPRIGLNASFAHTNALPGDIAFVSQSGALVTAVLDWARSRRIGFSHMVSLGEHADVDFGDLLDHLASDARTRSILLYIESVESPRKFMSAARAAARNKPVIVVKAGRAGRGVAAAASHTGAMAGADPVFDAAIRRAGMLRVDTLDELFMAAETLARFRGNRDDRLTVLTNGGGAGVMAADAAAARGVQLPALGESLKAQLDAALPPTWSHANPIDIIGDAPVRRYTDTLSALLATPDAGAVLFLHAPTAIVRSDDIARACVPLVRRSPGRVMACWLGDAAVADARRIFEDAGVADYATPEQAVHAFSMLSTYRANQRLLLEVPTASESATPDTAKVRALVQSALAQGREMLDESEAKSVLQAYGIPVVPTRAVSADAQAACEAASELGYPVVLKIRSADISHKSDVGGVALNLRDADELSHAAAAMLARIRALRPAARIDGFSVQAMVRRPMAQELIVGASVDPVFGPVILFGQGGTAVEVLADSAVTLPPLNRVLARELVARTRVSRLLAGYRDHPPARMEALHDALIAVSALMADIPELAELDINPLWADHDGVMALDARMRISTSRPAGASNFAIAPYPAHLSQTLAWHGHELCVRPIRPEDGPQHRAFLEQMSPDDLHMRFFSSSRTLAQSETARLTQIDYAREMAFVATQLRPDASEEIVGVVHAVSDPDDIEAEFAIAVRSDLHGQGLGHLLMQRMTAHLRARGTQRMTADVLRINGAMRELMQTLGFTADPHGADAQTLRYSLRLDAAGQLQSTGESATEESP</sequence>
<feature type="domain" description="N-acetyltransferase" evidence="7">
    <location>
        <begin position="728"/>
        <end position="885"/>
    </location>
</feature>
<dbReference type="EMBL" id="QUSW01000002">
    <property type="protein sequence ID" value="RQP24927.1"/>
    <property type="molecule type" value="Genomic_DNA"/>
</dbReference>
<dbReference type="Pfam" id="PF13607">
    <property type="entry name" value="Succ_CoA_lig"/>
    <property type="match status" value="1"/>
</dbReference>
<dbReference type="RefSeq" id="WP_124539834.1">
    <property type="nucleotide sequence ID" value="NZ_QUSW01000002.1"/>
</dbReference>
<dbReference type="InterPro" id="IPR003781">
    <property type="entry name" value="CoA-bd"/>
</dbReference>
<reference evidence="8 9" key="1">
    <citation type="submission" date="2018-08" db="EMBL/GenBank/DDBJ databases">
        <authorList>
            <person name="Khan S.A."/>
            <person name="Jeon C.O."/>
            <person name="Chun B.H."/>
            <person name="Jeong S.E."/>
        </authorList>
    </citation>
    <scope>NUCLEOTIDE SEQUENCE [LARGE SCALE GENOMIC DNA]</scope>
    <source>
        <strain evidence="8 9">S-16</strain>
    </source>
</reference>
<dbReference type="FunFam" id="3.30.1490.20:FF:000020">
    <property type="entry name" value="Protein lysine acetyltransferase"/>
    <property type="match status" value="1"/>
</dbReference>
<proteinExistence type="inferred from homology"/>
<name>A0A3N7HRQ1_9BURK</name>
<dbReference type="AlphaFoldDB" id="A0A3N7HRQ1"/>
<comment type="caution">
    <text evidence="8">The sequence shown here is derived from an EMBL/GenBank/DDBJ whole genome shotgun (WGS) entry which is preliminary data.</text>
</comment>
<dbReference type="SUPFAM" id="SSF51735">
    <property type="entry name" value="NAD(P)-binding Rossmann-fold domains"/>
    <property type="match status" value="1"/>
</dbReference>
<dbReference type="PANTHER" id="PTHR43334">
    <property type="entry name" value="ACETATE--COA LIGASE [ADP-FORMING]"/>
    <property type="match status" value="1"/>
</dbReference>
<keyword evidence="9" id="KW-1185">Reference proteome</keyword>
<dbReference type="InterPro" id="IPR032875">
    <property type="entry name" value="Succ_CoA_lig_flav_dom"/>
</dbReference>
<dbReference type="Gene3D" id="3.40.630.30">
    <property type="match status" value="1"/>
</dbReference>
<dbReference type="OrthoDB" id="9807426at2"/>
<dbReference type="PANTHER" id="PTHR43334:SF1">
    <property type="entry name" value="3-HYDROXYPROPIONATE--COA LIGASE [ADP-FORMING]"/>
    <property type="match status" value="1"/>
</dbReference>
<evidence type="ECO:0000259" key="7">
    <source>
        <dbReference type="PROSITE" id="PS51186"/>
    </source>
</evidence>
<dbReference type="Pfam" id="PF19045">
    <property type="entry name" value="Ligase_CoA_2"/>
    <property type="match status" value="1"/>
</dbReference>
<dbReference type="InterPro" id="IPR011761">
    <property type="entry name" value="ATP-grasp"/>
</dbReference>
<dbReference type="Pfam" id="PF13380">
    <property type="entry name" value="CoA_binding_2"/>
    <property type="match status" value="1"/>
</dbReference>
<evidence type="ECO:0000259" key="6">
    <source>
        <dbReference type="PROSITE" id="PS50975"/>
    </source>
</evidence>
<dbReference type="GO" id="GO:0043758">
    <property type="term" value="F:acetate-CoA ligase (ADP-forming) activity"/>
    <property type="evidence" value="ECO:0007669"/>
    <property type="project" value="InterPro"/>
</dbReference>
<dbReference type="GO" id="GO:0016747">
    <property type="term" value="F:acyltransferase activity, transferring groups other than amino-acyl groups"/>
    <property type="evidence" value="ECO:0007669"/>
    <property type="project" value="InterPro"/>
</dbReference>
<dbReference type="Gene3D" id="3.30.470.20">
    <property type="entry name" value="ATP-grasp fold, B domain"/>
    <property type="match status" value="1"/>
</dbReference>
<organism evidence="8 9">
    <name type="scientific">Piscinibacter terrae</name>
    <dbReference type="NCBI Taxonomy" id="2496871"/>
    <lineage>
        <taxon>Bacteria</taxon>
        <taxon>Pseudomonadati</taxon>
        <taxon>Pseudomonadota</taxon>
        <taxon>Betaproteobacteria</taxon>
        <taxon>Burkholderiales</taxon>
        <taxon>Sphaerotilaceae</taxon>
        <taxon>Piscinibacter</taxon>
    </lineage>
</organism>
<protein>
    <submittedName>
        <fullName evidence="8">GNAT family N-acetyltransferase</fullName>
    </submittedName>
</protein>
<dbReference type="Pfam" id="PF13302">
    <property type="entry name" value="Acetyltransf_3"/>
    <property type="match status" value="1"/>
</dbReference>
<dbReference type="PROSITE" id="PS50975">
    <property type="entry name" value="ATP_GRASP"/>
    <property type="match status" value="1"/>
</dbReference>
<dbReference type="Gene3D" id="3.40.50.261">
    <property type="entry name" value="Succinyl-CoA synthetase domains"/>
    <property type="match status" value="2"/>
</dbReference>
<keyword evidence="2 5" id="KW-0547">Nucleotide-binding</keyword>
<dbReference type="InterPro" id="IPR013815">
    <property type="entry name" value="ATP_grasp_subdomain_1"/>
</dbReference>
<dbReference type="InterPro" id="IPR000182">
    <property type="entry name" value="GNAT_dom"/>
</dbReference>
<dbReference type="SUPFAM" id="SSF56059">
    <property type="entry name" value="Glutathione synthetase ATP-binding domain-like"/>
    <property type="match status" value="1"/>
</dbReference>
<dbReference type="SUPFAM" id="SSF55729">
    <property type="entry name" value="Acyl-CoA N-acyltransferases (Nat)"/>
    <property type="match status" value="1"/>
</dbReference>
<dbReference type="SUPFAM" id="SSF52210">
    <property type="entry name" value="Succinyl-CoA synthetase domains"/>
    <property type="match status" value="2"/>
</dbReference>
<dbReference type="SMART" id="SM00881">
    <property type="entry name" value="CoA_binding"/>
    <property type="match status" value="1"/>
</dbReference>
<feature type="domain" description="ATP-grasp" evidence="6">
    <location>
        <begin position="489"/>
        <end position="526"/>
    </location>
</feature>
<keyword evidence="8" id="KW-0808">Transferase</keyword>
<dbReference type="InterPro" id="IPR016102">
    <property type="entry name" value="Succinyl-CoA_synth-like"/>
</dbReference>
<evidence type="ECO:0000313" key="8">
    <source>
        <dbReference type="EMBL" id="RQP24927.1"/>
    </source>
</evidence>
<dbReference type="GO" id="GO:0005524">
    <property type="term" value="F:ATP binding"/>
    <property type="evidence" value="ECO:0007669"/>
    <property type="project" value="UniProtKB-UniRule"/>
</dbReference>
<dbReference type="Proteomes" id="UP000267464">
    <property type="component" value="Unassembled WGS sequence"/>
</dbReference>
<evidence type="ECO:0000256" key="5">
    <source>
        <dbReference type="PROSITE-ProRule" id="PRU00409"/>
    </source>
</evidence>